<reference evidence="3" key="1">
    <citation type="submission" date="2021-01" db="EMBL/GenBank/DDBJ databases">
        <authorList>
            <person name="Corre E."/>
            <person name="Pelletier E."/>
            <person name="Niang G."/>
            <person name="Scheremetjew M."/>
            <person name="Finn R."/>
            <person name="Kale V."/>
            <person name="Holt S."/>
            <person name="Cochrane G."/>
            <person name="Meng A."/>
            <person name="Brown T."/>
            <person name="Cohen L."/>
        </authorList>
    </citation>
    <scope>NUCLEOTIDE SEQUENCE</scope>
    <source>
        <strain evidence="3">SAG 36.94</strain>
    </source>
</reference>
<dbReference type="InterPro" id="IPR013087">
    <property type="entry name" value="Znf_C2H2_type"/>
</dbReference>
<dbReference type="PROSITE" id="PS50157">
    <property type="entry name" value="ZINC_FINGER_C2H2_2"/>
    <property type="match status" value="1"/>
</dbReference>
<feature type="domain" description="C2H2-type" evidence="2">
    <location>
        <begin position="153"/>
        <end position="181"/>
    </location>
</feature>
<protein>
    <recommendedName>
        <fullName evidence="2">C2H2-type domain-containing protein</fullName>
    </recommendedName>
</protein>
<keyword evidence="1" id="KW-0479">Metal-binding</keyword>
<dbReference type="PANTHER" id="PTHR21385">
    <property type="entry name" value="ZINC FINGER PROTEIN-RELATED"/>
    <property type="match status" value="1"/>
</dbReference>
<dbReference type="PROSITE" id="PS00028">
    <property type="entry name" value="ZINC_FINGER_C2H2_1"/>
    <property type="match status" value="1"/>
</dbReference>
<dbReference type="GO" id="GO:0008270">
    <property type="term" value="F:zinc ion binding"/>
    <property type="evidence" value="ECO:0007669"/>
    <property type="project" value="UniProtKB-KW"/>
</dbReference>
<proteinExistence type="predicted"/>
<accession>A0A7S1TEH4</accession>
<evidence type="ECO:0000256" key="1">
    <source>
        <dbReference type="PROSITE-ProRule" id="PRU00042"/>
    </source>
</evidence>
<dbReference type="EMBL" id="HBGH01011597">
    <property type="protein sequence ID" value="CAD9234354.1"/>
    <property type="molecule type" value="Transcribed_RNA"/>
</dbReference>
<name>A0A7S1TEH4_9RHOD</name>
<keyword evidence="1" id="KW-0863">Zinc-finger</keyword>
<dbReference type="AlphaFoldDB" id="A0A7S1TEH4"/>
<evidence type="ECO:0000259" key="2">
    <source>
        <dbReference type="PROSITE" id="PS50157"/>
    </source>
</evidence>
<evidence type="ECO:0000313" key="3">
    <source>
        <dbReference type="EMBL" id="CAD9234354.1"/>
    </source>
</evidence>
<sequence>MKWALRHRELCRKLRRADSNMNHEVSTTGSQVLLSQISTFVIITGWLVSMGIGGASEKEDLLLRRSPPWACPRFRSAQARIIATWGVETIRSYLETDYLEEARSTGMELLLPEDCPLQGLIAAENRTVAGGGSDTIESFLDEPWKVHLTPTRWKCGHCGKTFRGEWYLEKHFVRRHSSPMAENSRECFADFCGWLVPCGDFAAEEFIGSREMTREKVESRLKHEREWCSDAQKLRLRKKTCVEVMEVCFPPSTLGHEGAIVARRVAEKIFCDRASQDECEAVVLSV</sequence>
<gene>
    <name evidence="3" type="ORF">CCAE0312_LOCUS6443</name>
</gene>
<dbReference type="PANTHER" id="PTHR21385:SF0">
    <property type="entry name" value="RE51073P"/>
    <property type="match status" value="1"/>
</dbReference>
<keyword evidence="1" id="KW-0862">Zinc</keyword>
<organism evidence="3">
    <name type="scientific">Compsopogon caeruleus</name>
    <dbReference type="NCBI Taxonomy" id="31354"/>
    <lineage>
        <taxon>Eukaryota</taxon>
        <taxon>Rhodophyta</taxon>
        <taxon>Compsopogonophyceae</taxon>
        <taxon>Compsopogonales</taxon>
        <taxon>Compsopogonaceae</taxon>
        <taxon>Compsopogon</taxon>
    </lineage>
</organism>